<proteinExistence type="inferred from homology"/>
<reference evidence="6 7" key="1">
    <citation type="submission" date="2019-11" db="EMBL/GenBank/DDBJ databases">
        <title>Nocardia sp. nov. CT2-14 isolated from soil.</title>
        <authorList>
            <person name="Kanchanasin P."/>
            <person name="Tanasupawat S."/>
            <person name="Yuki M."/>
            <person name="Kudo T."/>
        </authorList>
    </citation>
    <scope>NUCLEOTIDE SEQUENCE [LARGE SCALE GENOMIC DNA]</scope>
    <source>
        <strain evidence="6 7">CT2-14</strain>
    </source>
</reference>
<evidence type="ECO:0000313" key="7">
    <source>
        <dbReference type="Proteomes" id="UP000432464"/>
    </source>
</evidence>
<dbReference type="GO" id="GO:0050218">
    <property type="term" value="F:propionate-CoA ligase activity"/>
    <property type="evidence" value="ECO:0007669"/>
    <property type="project" value="TreeGrafter"/>
</dbReference>
<dbReference type="InterPro" id="IPR025110">
    <property type="entry name" value="AMP-bd_C"/>
</dbReference>
<accession>A0A6I3KMZ3</accession>
<name>A0A6I3KMZ3_9NOCA</name>
<dbReference type="Pfam" id="PF16177">
    <property type="entry name" value="ACAS_N"/>
    <property type="match status" value="1"/>
</dbReference>
<comment type="caution">
    <text evidence="6">The sequence shown here is derived from an EMBL/GenBank/DDBJ whole genome shotgun (WGS) entry which is preliminary data.</text>
</comment>
<protein>
    <submittedName>
        <fullName evidence="6">AMP-binding protein</fullName>
    </submittedName>
</protein>
<evidence type="ECO:0000259" key="4">
    <source>
        <dbReference type="Pfam" id="PF13193"/>
    </source>
</evidence>
<evidence type="ECO:0000256" key="2">
    <source>
        <dbReference type="SAM" id="MobiDB-lite"/>
    </source>
</evidence>
<dbReference type="RefSeq" id="WP_154785899.1">
    <property type="nucleotide sequence ID" value="NZ_WMBB01000001.1"/>
</dbReference>
<dbReference type="InterPro" id="IPR020845">
    <property type="entry name" value="AMP-binding_CS"/>
</dbReference>
<feature type="domain" description="Acetyl-coenzyme A synthetase N-terminal" evidence="5">
    <location>
        <begin position="7"/>
        <end position="61"/>
    </location>
</feature>
<dbReference type="Pfam" id="PF00501">
    <property type="entry name" value="AMP-binding"/>
    <property type="match status" value="1"/>
</dbReference>
<dbReference type="EMBL" id="WMBB01000001">
    <property type="protein sequence ID" value="MTE11362.1"/>
    <property type="molecule type" value="Genomic_DNA"/>
</dbReference>
<dbReference type="Pfam" id="PF13193">
    <property type="entry name" value="AMP-binding_C"/>
    <property type="match status" value="1"/>
</dbReference>
<organism evidence="6 7">
    <name type="scientific">Nocardia aurantiaca</name>
    <dbReference type="NCBI Taxonomy" id="2675850"/>
    <lineage>
        <taxon>Bacteria</taxon>
        <taxon>Bacillati</taxon>
        <taxon>Actinomycetota</taxon>
        <taxon>Actinomycetes</taxon>
        <taxon>Mycobacteriales</taxon>
        <taxon>Nocardiaceae</taxon>
        <taxon>Nocardia</taxon>
    </lineage>
</organism>
<dbReference type="Gene3D" id="3.30.300.30">
    <property type="match status" value="1"/>
</dbReference>
<feature type="region of interest" description="Disordered" evidence="2">
    <location>
        <begin position="690"/>
        <end position="713"/>
    </location>
</feature>
<feature type="domain" description="AMP-binding enzyme C-terminal" evidence="4">
    <location>
        <begin position="550"/>
        <end position="628"/>
    </location>
</feature>
<keyword evidence="7" id="KW-1185">Reference proteome</keyword>
<evidence type="ECO:0000313" key="6">
    <source>
        <dbReference type="EMBL" id="MTE11362.1"/>
    </source>
</evidence>
<dbReference type="SUPFAM" id="SSF56801">
    <property type="entry name" value="Acetyl-CoA synthetase-like"/>
    <property type="match status" value="1"/>
</dbReference>
<dbReference type="PANTHER" id="PTHR43347:SF3">
    <property type="entry name" value="ACYL-COA SYNTHETASE SHORT-CHAIN FAMILY MEMBER 3, MITOCHONDRIAL"/>
    <property type="match status" value="1"/>
</dbReference>
<dbReference type="InterPro" id="IPR042099">
    <property type="entry name" value="ANL_N_sf"/>
</dbReference>
<dbReference type="PANTHER" id="PTHR43347">
    <property type="entry name" value="ACYL-COA SYNTHETASE"/>
    <property type="match status" value="1"/>
</dbReference>
<comment type="similarity">
    <text evidence="1">Belongs to the ATP-dependent AMP-binding enzyme family.</text>
</comment>
<dbReference type="InterPro" id="IPR045851">
    <property type="entry name" value="AMP-bd_C_sf"/>
</dbReference>
<dbReference type="InterPro" id="IPR032387">
    <property type="entry name" value="ACAS_N"/>
</dbReference>
<dbReference type="PROSITE" id="PS00455">
    <property type="entry name" value="AMP_BINDING"/>
    <property type="match status" value="1"/>
</dbReference>
<dbReference type="AlphaFoldDB" id="A0A6I3KMZ3"/>
<dbReference type="Gene3D" id="3.40.50.12780">
    <property type="entry name" value="N-terminal domain of ligase-like"/>
    <property type="match status" value="1"/>
</dbReference>
<evidence type="ECO:0000256" key="1">
    <source>
        <dbReference type="ARBA" id="ARBA00006432"/>
    </source>
</evidence>
<feature type="domain" description="AMP-dependent synthetase/ligase" evidence="3">
    <location>
        <begin position="85"/>
        <end position="484"/>
    </location>
</feature>
<evidence type="ECO:0000259" key="5">
    <source>
        <dbReference type="Pfam" id="PF16177"/>
    </source>
</evidence>
<gene>
    <name evidence="6" type="ORF">GLP40_00965</name>
</gene>
<sequence>MNAKHEYRPAYQLSLVDPSEFWRTAADAISWDVPPTQILDSATRPTARWFPDARLNTSYNALDRHVRDITPTGGSSHGQEGGRAQQPALIYDSAMTGSKRTYTYQELLDEVARFAGSMLRLGVQTGDRVVIYMPMIPEAVVAMLACARIGAVHSVVFGGFAAHELAARIDDAEPVLIITASGGLEPGRRIEYPPIVLAALDLAQTTAPRTVLVKQRAGFPTIRFPAEQEATEHLPASSETVAARWLDWDEAQIDAEPADPVSLAATDPLYILYTSGTTGKPKGVVRDNGGHAVALAWSMRNIYEVGPGQTMLTTSDIGWVVGHSYIVYAPLLVGATTILYEGKPTGTPDAGAFWRLVDEYQVDVMFTAPTALRAIRRADPEAALAHQHDLSRLRALFCAGERLDPATYEWTVDTLLADRPDCPVVDHWWQTETGWPICANPLGLQQLPIKPGSASVPVPGYRLRVLDSEGNAVAPKTEGNIVIGLPLPPGTLTTLWRDDARYERSYLSAYPGHYLTGDSGFFDEDGYLFVLGRSDDVINMAGHRLSAGGIEAAIASHPAVAETAVVGIPDELKGQRPIGYVVLKTGVDIDPERLRAEVIERVRERVGAIATLYDVVAVTALPKTRSGKILRRTMRQIAAGDSFEVPPTIDDDAMMPTLEKQIRDAVTLMEDKERIAAAEAAAVATTPMHRVDPDTLDTGAPPAAPTGDSTVSG</sequence>
<dbReference type="InterPro" id="IPR000873">
    <property type="entry name" value="AMP-dep_synth/lig_dom"/>
</dbReference>
<evidence type="ECO:0000259" key="3">
    <source>
        <dbReference type="Pfam" id="PF00501"/>
    </source>
</evidence>
<dbReference type="Proteomes" id="UP000432464">
    <property type="component" value="Unassembled WGS sequence"/>
</dbReference>